<evidence type="ECO:0000256" key="1">
    <source>
        <dbReference type="ARBA" id="ARBA00022741"/>
    </source>
</evidence>
<dbReference type="Gene3D" id="1.10.510.10">
    <property type="entry name" value="Transferase(Phosphotransferase) domain 1"/>
    <property type="match status" value="1"/>
</dbReference>
<feature type="region of interest" description="Disordered" evidence="3">
    <location>
        <begin position="655"/>
        <end position="682"/>
    </location>
</feature>
<dbReference type="InterPro" id="IPR000719">
    <property type="entry name" value="Prot_kinase_dom"/>
</dbReference>
<feature type="region of interest" description="Disordered" evidence="3">
    <location>
        <begin position="479"/>
        <end position="518"/>
    </location>
</feature>
<proteinExistence type="predicted"/>
<organism evidence="5 6">
    <name type="scientific">Diacronema lutheri</name>
    <name type="common">Unicellular marine alga</name>
    <name type="synonym">Monochrysis lutheri</name>
    <dbReference type="NCBI Taxonomy" id="2081491"/>
    <lineage>
        <taxon>Eukaryota</taxon>
        <taxon>Haptista</taxon>
        <taxon>Haptophyta</taxon>
        <taxon>Pavlovophyceae</taxon>
        <taxon>Pavlovales</taxon>
        <taxon>Pavlovaceae</taxon>
        <taxon>Diacronema</taxon>
    </lineage>
</organism>
<dbReference type="AlphaFoldDB" id="A0A8J5XII9"/>
<dbReference type="InterPro" id="IPR050117">
    <property type="entry name" value="MAPK"/>
</dbReference>
<evidence type="ECO:0000256" key="2">
    <source>
        <dbReference type="ARBA" id="ARBA00022840"/>
    </source>
</evidence>
<dbReference type="Pfam" id="PF00069">
    <property type="entry name" value="Pkinase"/>
    <property type="match status" value="1"/>
</dbReference>
<dbReference type="EMBL" id="JAGTXO010000024">
    <property type="protein sequence ID" value="KAG8461792.1"/>
    <property type="molecule type" value="Genomic_DNA"/>
</dbReference>
<dbReference type="InterPro" id="IPR008271">
    <property type="entry name" value="Ser/Thr_kinase_AS"/>
</dbReference>
<dbReference type="GO" id="GO:0005524">
    <property type="term" value="F:ATP binding"/>
    <property type="evidence" value="ECO:0007669"/>
    <property type="project" value="UniProtKB-KW"/>
</dbReference>
<evidence type="ECO:0000313" key="5">
    <source>
        <dbReference type="EMBL" id="KAG8461792.1"/>
    </source>
</evidence>
<reference evidence="5" key="1">
    <citation type="submission" date="2021-05" db="EMBL/GenBank/DDBJ databases">
        <title>The genome of the haptophyte Pavlova lutheri (Diacronema luteri, Pavlovales) - a model for lipid biosynthesis in eukaryotic algae.</title>
        <authorList>
            <person name="Hulatt C.J."/>
            <person name="Posewitz M.C."/>
        </authorList>
    </citation>
    <scope>NUCLEOTIDE SEQUENCE</scope>
    <source>
        <strain evidence="5">NIVA-4/92</strain>
    </source>
</reference>
<sequence length="682" mass="69744">MEVGAIGALRRGEADGGHAFLPAVRERGAATDGWWPLARAACNPAARLSAGLRLLDAERRLRGGARGSRPPAASRRLPHDADGHVRCEQGMPLFAGRFRFMRPLAAGATARTIVCEDLFRPRDDDALMRAARAGEGAAASAHACVVLKVYGAAHFAIGEQESERLRRLNAADPLGVQRVVRQLGRFVLDGAYFVLVLPLLCPLPPPPAAPMALARVRSLAACALLGAAFVHATGLVHADLKPDNLMLELPPPPDGAGAGVGAGWWCGAPYERCTLIDFASACTPAEAAACCADGELVTLRYRPPELLYGRTAAPVSTAIDIWSLACALFELACGEPLFAARSVAQLALQIGALLGRPPPSYDRAARAALLARAVSGCEPTRPRAAVVLALCRRLLRGGHSRRAACELAQLSDLLASMLAYEPDERPSARAALLSPFVAALLPFGALAPFGGIADGLPAQQPASAPPPCAPGCAEGAMRAHAPAAERNPRGAGAGGELNEERASARGAKRARADEGDGAAAVVEPHSARGAALEYGAAAAAATAGAACRARSAGRSERGNGGVESADGVAARSEADASGSNCEARARGARQGLTGAQTQRPAAAQRGDELGALGRGDEPGHARRTSGRARVPLGEFWRVLPLLPAVPNGVAGVNGTAGAAGAAGAAGGRRVRSVAESDDDGGA</sequence>
<dbReference type="PROSITE" id="PS50011">
    <property type="entry name" value="PROTEIN_KINASE_DOM"/>
    <property type="match status" value="1"/>
</dbReference>
<dbReference type="PROSITE" id="PS00108">
    <property type="entry name" value="PROTEIN_KINASE_ST"/>
    <property type="match status" value="1"/>
</dbReference>
<dbReference type="SUPFAM" id="SSF56112">
    <property type="entry name" value="Protein kinase-like (PK-like)"/>
    <property type="match status" value="1"/>
</dbReference>
<keyword evidence="2" id="KW-0067">ATP-binding</keyword>
<dbReference type="InterPro" id="IPR011009">
    <property type="entry name" value="Kinase-like_dom_sf"/>
</dbReference>
<gene>
    <name evidence="5" type="ORF">KFE25_001410</name>
</gene>
<protein>
    <recommendedName>
        <fullName evidence="4">Protein kinase domain-containing protein</fullName>
    </recommendedName>
</protein>
<dbReference type="OrthoDB" id="5979581at2759"/>
<evidence type="ECO:0000259" key="4">
    <source>
        <dbReference type="PROSITE" id="PS50011"/>
    </source>
</evidence>
<dbReference type="PANTHER" id="PTHR24055">
    <property type="entry name" value="MITOGEN-ACTIVATED PROTEIN KINASE"/>
    <property type="match status" value="1"/>
</dbReference>
<evidence type="ECO:0000313" key="6">
    <source>
        <dbReference type="Proteomes" id="UP000751190"/>
    </source>
</evidence>
<feature type="domain" description="Protein kinase" evidence="4">
    <location>
        <begin position="98"/>
        <end position="437"/>
    </location>
</feature>
<feature type="region of interest" description="Disordered" evidence="3">
    <location>
        <begin position="551"/>
        <end position="626"/>
    </location>
</feature>
<keyword evidence="6" id="KW-1185">Reference proteome</keyword>
<dbReference type="Proteomes" id="UP000751190">
    <property type="component" value="Unassembled WGS sequence"/>
</dbReference>
<evidence type="ECO:0000256" key="3">
    <source>
        <dbReference type="SAM" id="MobiDB-lite"/>
    </source>
</evidence>
<dbReference type="SMART" id="SM00220">
    <property type="entry name" value="S_TKc"/>
    <property type="match status" value="1"/>
</dbReference>
<accession>A0A8J5XII9</accession>
<dbReference type="GO" id="GO:0004672">
    <property type="term" value="F:protein kinase activity"/>
    <property type="evidence" value="ECO:0007669"/>
    <property type="project" value="InterPro"/>
</dbReference>
<keyword evidence="1" id="KW-0547">Nucleotide-binding</keyword>
<name>A0A8J5XII9_DIALT</name>
<comment type="caution">
    <text evidence="5">The sequence shown here is derived from an EMBL/GenBank/DDBJ whole genome shotgun (WGS) entry which is preliminary data.</text>
</comment>